<accession>A0A9W6QQ80</accession>
<dbReference type="InterPro" id="IPR001647">
    <property type="entry name" value="HTH_TetR"/>
</dbReference>
<dbReference type="PRINTS" id="PR00455">
    <property type="entry name" value="HTHTETR"/>
</dbReference>
<feature type="domain" description="HTH tetR-type" evidence="5">
    <location>
        <begin position="13"/>
        <end position="73"/>
    </location>
</feature>
<evidence type="ECO:0000313" key="6">
    <source>
        <dbReference type="EMBL" id="GLW93672.1"/>
    </source>
</evidence>
<dbReference type="Pfam" id="PF21351">
    <property type="entry name" value="TetR_C_41"/>
    <property type="match status" value="1"/>
</dbReference>
<evidence type="ECO:0000313" key="7">
    <source>
        <dbReference type="Proteomes" id="UP001165042"/>
    </source>
</evidence>
<dbReference type="Gene3D" id="1.10.357.10">
    <property type="entry name" value="Tetracycline Repressor, domain 2"/>
    <property type="match status" value="1"/>
</dbReference>
<evidence type="ECO:0000256" key="4">
    <source>
        <dbReference type="PROSITE-ProRule" id="PRU00335"/>
    </source>
</evidence>
<feature type="DNA-binding region" description="H-T-H motif" evidence="4">
    <location>
        <begin position="36"/>
        <end position="55"/>
    </location>
</feature>
<evidence type="ECO:0000256" key="3">
    <source>
        <dbReference type="ARBA" id="ARBA00023163"/>
    </source>
</evidence>
<gene>
    <name evidence="6" type="ORF">Aglo03_44880</name>
</gene>
<dbReference type="InterPro" id="IPR049484">
    <property type="entry name" value="Rv0078-like_C"/>
</dbReference>
<keyword evidence="2 4" id="KW-0238">DNA-binding</keyword>
<dbReference type="Pfam" id="PF00440">
    <property type="entry name" value="TetR_N"/>
    <property type="match status" value="1"/>
</dbReference>
<dbReference type="PANTHER" id="PTHR47506:SF1">
    <property type="entry name" value="HTH-TYPE TRANSCRIPTIONAL REGULATOR YJDC"/>
    <property type="match status" value="1"/>
</dbReference>
<dbReference type="RefSeq" id="WP_285611983.1">
    <property type="nucleotide sequence ID" value="NZ_BSSD01000007.1"/>
</dbReference>
<dbReference type="EMBL" id="BSSD01000007">
    <property type="protein sequence ID" value="GLW93672.1"/>
    <property type="molecule type" value="Genomic_DNA"/>
</dbReference>
<dbReference type="GO" id="GO:0003677">
    <property type="term" value="F:DNA binding"/>
    <property type="evidence" value="ECO:0007669"/>
    <property type="project" value="UniProtKB-UniRule"/>
</dbReference>
<dbReference type="SUPFAM" id="SSF46689">
    <property type="entry name" value="Homeodomain-like"/>
    <property type="match status" value="1"/>
</dbReference>
<reference evidence="6" key="1">
    <citation type="submission" date="2023-02" db="EMBL/GenBank/DDBJ databases">
        <title>Actinokineospora globicatena NBRC 15670.</title>
        <authorList>
            <person name="Ichikawa N."/>
            <person name="Sato H."/>
            <person name="Tonouchi N."/>
        </authorList>
    </citation>
    <scope>NUCLEOTIDE SEQUENCE</scope>
    <source>
        <strain evidence="6">NBRC 15670</strain>
    </source>
</reference>
<evidence type="ECO:0000256" key="2">
    <source>
        <dbReference type="ARBA" id="ARBA00023125"/>
    </source>
</evidence>
<evidence type="ECO:0000259" key="5">
    <source>
        <dbReference type="PROSITE" id="PS50977"/>
    </source>
</evidence>
<dbReference type="PANTHER" id="PTHR47506">
    <property type="entry name" value="TRANSCRIPTIONAL REGULATORY PROTEIN"/>
    <property type="match status" value="1"/>
</dbReference>
<keyword evidence="3" id="KW-0804">Transcription</keyword>
<organism evidence="6 7">
    <name type="scientific">Actinokineospora globicatena</name>
    <dbReference type="NCBI Taxonomy" id="103729"/>
    <lineage>
        <taxon>Bacteria</taxon>
        <taxon>Bacillati</taxon>
        <taxon>Actinomycetota</taxon>
        <taxon>Actinomycetes</taxon>
        <taxon>Pseudonocardiales</taxon>
        <taxon>Pseudonocardiaceae</taxon>
        <taxon>Actinokineospora</taxon>
    </lineage>
</organism>
<keyword evidence="1" id="KW-0805">Transcription regulation</keyword>
<comment type="caution">
    <text evidence="6">The sequence shown here is derived from an EMBL/GenBank/DDBJ whole genome shotgun (WGS) entry which is preliminary data.</text>
</comment>
<sequence length="201" mass="21534">MTVVKSRREQYSEATRAALVEAATARFATAGYAATGLEDVAGDIRATRGAVYHHFSSKKALFEAVLDELEVQATERITAAYRDAADPWSGAVAALEAFLDQCCDPVYSRVVWREGPIAMGWGGWHTTEQKYAHGTIEAILRDLQAKGLLAPLPLATLTEVTFCAIGAAGHGLAEADPADRPGLRAEYSAVLGRMISGLRPD</sequence>
<protein>
    <submittedName>
        <fullName evidence="6">TetR family transcriptional regulator</fullName>
    </submittedName>
</protein>
<evidence type="ECO:0000256" key="1">
    <source>
        <dbReference type="ARBA" id="ARBA00023015"/>
    </source>
</evidence>
<dbReference type="InterPro" id="IPR009057">
    <property type="entry name" value="Homeodomain-like_sf"/>
</dbReference>
<proteinExistence type="predicted"/>
<name>A0A9W6QQ80_9PSEU</name>
<keyword evidence="7" id="KW-1185">Reference proteome</keyword>
<dbReference type="Proteomes" id="UP001165042">
    <property type="component" value="Unassembled WGS sequence"/>
</dbReference>
<dbReference type="PROSITE" id="PS50977">
    <property type="entry name" value="HTH_TETR_2"/>
    <property type="match status" value="1"/>
</dbReference>
<dbReference type="AlphaFoldDB" id="A0A9W6QQ80"/>